<feature type="domain" description="AB hydrolase-1" evidence="4">
    <location>
        <begin position="114"/>
        <end position="253"/>
    </location>
</feature>
<evidence type="ECO:0000256" key="3">
    <source>
        <dbReference type="SAM" id="SignalP"/>
    </source>
</evidence>
<dbReference type="InterPro" id="IPR013595">
    <property type="entry name" value="Pept_S33_TAP-like_C"/>
</dbReference>
<keyword evidence="7" id="KW-1185">Reference proteome</keyword>
<evidence type="ECO:0008006" key="8">
    <source>
        <dbReference type="Google" id="ProtNLM"/>
    </source>
</evidence>
<sequence length="621" mass="68443">MFPPLVLWLFLHTLATATDCPSGYTLDTGPIPEKQNIEWQLCDENQMTVWGLSTPNLECGSIRVPLDYTNASPGVLTLQLTRLPADSAVSNGKSIVMNFGGPGERGLSALDQSYLEDSGNAYHIVSFDPRGVGITIPYQCPTLTTSDIGEQAQQDILLPFDNPVALSARYSIFTEQGELCGKTEYNELGELIGTAFVARDIKAIFDALDEDGYIRYWGYSYGTVLGATLAAMFPDKIDRMVLDGNINPTEYYHGLFEESVSNNDPALQHFFETCAEAGSEYCAFAVFASSGDELQNHFYELLENSRNRTFRLVDVDGNGVDYSYNDIQGTMWGTLKESPSGWNRTARIIADFYQNLTGYPTDISWDHSSTGPGDESTGSDTLNAITCGDWDDIDGTLENWDYWLSLYKNRSRLGAPPQIDLLYQCSTWRVNARGKYTGKFTDVETRTPILFVNGPYDVATPLTSAQNSSAGFPNSKVLTHGGVGHCSDREKSDCTVNKVRSYWQTGVLPDVSEICPPNNKNPWIDDAGDFSRQRLRKRARATQTVAPDARVLPDIIERDNTEPSTTIASDLSIPATCTPLSGGSSNTSPAQLQQSLNDFRELCDGVGNDKWLLRLMCDSIG</sequence>
<dbReference type="Gene3D" id="3.40.50.1820">
    <property type="entry name" value="alpha/beta hydrolase"/>
    <property type="match status" value="1"/>
</dbReference>
<feature type="chain" id="PRO_5043631266" description="AB hydrolase-1 domain-containing protein" evidence="3">
    <location>
        <begin position="18"/>
        <end position="621"/>
    </location>
</feature>
<dbReference type="GO" id="GO:0016787">
    <property type="term" value="F:hydrolase activity"/>
    <property type="evidence" value="ECO:0007669"/>
    <property type="project" value="UniProtKB-KW"/>
</dbReference>
<dbReference type="InterPro" id="IPR000073">
    <property type="entry name" value="AB_hydrolase_1"/>
</dbReference>
<organism evidence="6 7">
    <name type="scientific">Exophiala bonariae</name>
    <dbReference type="NCBI Taxonomy" id="1690606"/>
    <lineage>
        <taxon>Eukaryota</taxon>
        <taxon>Fungi</taxon>
        <taxon>Dikarya</taxon>
        <taxon>Ascomycota</taxon>
        <taxon>Pezizomycotina</taxon>
        <taxon>Eurotiomycetes</taxon>
        <taxon>Chaetothyriomycetidae</taxon>
        <taxon>Chaetothyriales</taxon>
        <taxon>Herpotrichiellaceae</taxon>
        <taxon>Exophiala</taxon>
    </lineage>
</organism>
<keyword evidence="2" id="KW-0378">Hydrolase</keyword>
<reference evidence="6 7" key="1">
    <citation type="submission" date="2023-08" db="EMBL/GenBank/DDBJ databases">
        <title>Black Yeasts Isolated from many extreme environments.</title>
        <authorList>
            <person name="Coleine C."/>
            <person name="Stajich J.E."/>
            <person name="Selbmann L."/>
        </authorList>
    </citation>
    <scope>NUCLEOTIDE SEQUENCE [LARGE SCALE GENOMIC DNA]</scope>
    <source>
        <strain evidence="6 7">CCFEE 5792</strain>
    </source>
</reference>
<evidence type="ECO:0000313" key="7">
    <source>
        <dbReference type="Proteomes" id="UP001358417"/>
    </source>
</evidence>
<dbReference type="Pfam" id="PF08386">
    <property type="entry name" value="Abhydrolase_4"/>
    <property type="match status" value="1"/>
</dbReference>
<proteinExistence type="inferred from homology"/>
<dbReference type="AlphaFoldDB" id="A0AAV9NI15"/>
<evidence type="ECO:0000259" key="5">
    <source>
        <dbReference type="Pfam" id="PF08386"/>
    </source>
</evidence>
<name>A0AAV9NI15_9EURO</name>
<evidence type="ECO:0000313" key="6">
    <source>
        <dbReference type="EMBL" id="KAK5058688.1"/>
    </source>
</evidence>
<protein>
    <recommendedName>
        <fullName evidence="8">AB hydrolase-1 domain-containing protein</fullName>
    </recommendedName>
</protein>
<dbReference type="GeneID" id="89979106"/>
<dbReference type="InterPro" id="IPR029058">
    <property type="entry name" value="AB_hydrolase_fold"/>
</dbReference>
<evidence type="ECO:0000256" key="1">
    <source>
        <dbReference type="ARBA" id="ARBA00010088"/>
    </source>
</evidence>
<comment type="similarity">
    <text evidence="1">Belongs to the peptidase S33 family.</text>
</comment>
<dbReference type="InterPro" id="IPR051601">
    <property type="entry name" value="Serine_prot/Carboxylest_S33"/>
</dbReference>
<dbReference type="PANTHER" id="PTHR43248:SF25">
    <property type="entry name" value="AB HYDROLASE-1 DOMAIN-CONTAINING PROTEIN-RELATED"/>
    <property type="match status" value="1"/>
</dbReference>
<dbReference type="PANTHER" id="PTHR43248">
    <property type="entry name" value="2-SUCCINYL-6-HYDROXY-2,4-CYCLOHEXADIENE-1-CARBOXYLATE SYNTHASE"/>
    <property type="match status" value="1"/>
</dbReference>
<gene>
    <name evidence="6" type="ORF">LTR84_010952</name>
</gene>
<dbReference type="RefSeq" id="XP_064709211.1">
    <property type="nucleotide sequence ID" value="XM_064854485.1"/>
</dbReference>
<accession>A0AAV9NI15</accession>
<keyword evidence="3" id="KW-0732">Signal</keyword>
<dbReference type="Proteomes" id="UP001358417">
    <property type="component" value="Unassembled WGS sequence"/>
</dbReference>
<comment type="caution">
    <text evidence="6">The sequence shown here is derived from an EMBL/GenBank/DDBJ whole genome shotgun (WGS) entry which is preliminary data.</text>
</comment>
<dbReference type="EMBL" id="JAVRRD010000005">
    <property type="protein sequence ID" value="KAK5058688.1"/>
    <property type="molecule type" value="Genomic_DNA"/>
</dbReference>
<evidence type="ECO:0000256" key="2">
    <source>
        <dbReference type="ARBA" id="ARBA00022801"/>
    </source>
</evidence>
<dbReference type="Pfam" id="PF00561">
    <property type="entry name" value="Abhydrolase_1"/>
    <property type="match status" value="1"/>
</dbReference>
<evidence type="ECO:0000259" key="4">
    <source>
        <dbReference type="Pfam" id="PF00561"/>
    </source>
</evidence>
<feature type="signal peptide" evidence="3">
    <location>
        <begin position="1"/>
        <end position="17"/>
    </location>
</feature>
<dbReference type="SUPFAM" id="SSF53474">
    <property type="entry name" value="alpha/beta-Hydrolases"/>
    <property type="match status" value="1"/>
</dbReference>
<feature type="domain" description="Peptidase S33 tripeptidyl aminopeptidase-like C-terminal" evidence="5">
    <location>
        <begin position="421"/>
        <end position="512"/>
    </location>
</feature>